<dbReference type="Proteomes" id="UP001372714">
    <property type="component" value="Chromosome"/>
</dbReference>
<dbReference type="RefSeq" id="WP_338545132.1">
    <property type="nucleotide sequence ID" value="NZ_CP145723.1"/>
</dbReference>
<protein>
    <recommendedName>
        <fullName evidence="5">J domain-containing protein</fullName>
    </recommendedName>
</protein>
<name>A0ABZ2FQB9_9PSED</name>
<evidence type="ECO:0008006" key="5">
    <source>
        <dbReference type="Google" id="ProtNLM"/>
    </source>
</evidence>
<feature type="coiled-coil region" evidence="1">
    <location>
        <begin position="224"/>
        <end position="251"/>
    </location>
</feature>
<feature type="region of interest" description="Disordered" evidence="2">
    <location>
        <begin position="128"/>
        <end position="152"/>
    </location>
</feature>
<gene>
    <name evidence="3" type="ORF">V6W80_19410</name>
</gene>
<organism evidence="3 4">
    <name type="scientific">Pseudomonas benzopyrenica</name>
    <dbReference type="NCBI Taxonomy" id="2993566"/>
    <lineage>
        <taxon>Bacteria</taxon>
        <taxon>Pseudomonadati</taxon>
        <taxon>Pseudomonadota</taxon>
        <taxon>Gammaproteobacteria</taxon>
        <taxon>Pseudomonadales</taxon>
        <taxon>Pseudomonadaceae</taxon>
        <taxon>Pseudomonas</taxon>
    </lineage>
</organism>
<accession>A0ABZ2FQB9</accession>
<dbReference type="EMBL" id="CP145723">
    <property type="protein sequence ID" value="WWM65865.1"/>
    <property type="molecule type" value="Genomic_DNA"/>
</dbReference>
<evidence type="ECO:0000313" key="4">
    <source>
        <dbReference type="Proteomes" id="UP001372714"/>
    </source>
</evidence>
<evidence type="ECO:0000313" key="3">
    <source>
        <dbReference type="EMBL" id="WWM65865.1"/>
    </source>
</evidence>
<keyword evidence="4" id="KW-1185">Reference proteome</keyword>
<keyword evidence="1" id="KW-0175">Coiled coil</keyword>
<evidence type="ECO:0000256" key="2">
    <source>
        <dbReference type="SAM" id="MobiDB-lite"/>
    </source>
</evidence>
<proteinExistence type="predicted"/>
<sequence length="328" mass="37958">MKLRKAKSAKQAHALSLIEQECIEALRPAEERMNAALLEQTRHLSTFATRKTLAQWQCVELIDWIQENVELLGGSPCLEPVVFEPLVQEMTVKLEGAVAALDPEARMRDEDDEGFSSELDDLHFDDEDAKESSFDDSCFQDNPAEQAQRDRQSALDKVLRGFSINDLFRQLARRLHPDRELDPGLKAQRGQQMQELTEARDQQDVFKLLELYEHHIGESPLSALGDQEAVLELLKAQTARLREEQQEILHRTPLRSHFYQHYHSSNPKRRQQTLKCDREELQHQASEEERITRSITSIATLRPYLEARQDGRHEEELVALQGMFEDIR</sequence>
<evidence type="ECO:0000256" key="1">
    <source>
        <dbReference type="SAM" id="Coils"/>
    </source>
</evidence>
<reference evidence="3 4" key="1">
    <citation type="submission" date="2024-02" db="EMBL/GenBank/DDBJ databases">
        <title>The whole genome sequence of Pseudomonas benzopyrenica MLY92.</title>
        <authorList>
            <person name="Liu Y."/>
        </authorList>
    </citation>
    <scope>NUCLEOTIDE SEQUENCE [LARGE SCALE GENOMIC DNA]</scope>
    <source>
        <strain evidence="3 4">MLY92</strain>
    </source>
</reference>